<dbReference type="SUPFAM" id="SSF57959">
    <property type="entry name" value="Leucine zipper domain"/>
    <property type="match status" value="1"/>
</dbReference>
<evidence type="ECO:0000256" key="1">
    <source>
        <dbReference type="ARBA" id="ARBA00004123"/>
    </source>
</evidence>
<dbReference type="EMBL" id="KQ474092">
    <property type="protein sequence ID" value="KPV71707.1"/>
    <property type="molecule type" value="Genomic_DNA"/>
</dbReference>
<name>A0A0P9EQC2_RHOGW</name>
<dbReference type="InterPro" id="IPR004827">
    <property type="entry name" value="bZIP"/>
</dbReference>
<evidence type="ECO:0000256" key="4">
    <source>
        <dbReference type="ARBA" id="ARBA00023125"/>
    </source>
</evidence>
<evidence type="ECO:0000256" key="5">
    <source>
        <dbReference type="ARBA" id="ARBA00023163"/>
    </source>
</evidence>
<comment type="similarity">
    <text evidence="2">Belongs to the bZIP family.</text>
</comment>
<evidence type="ECO:0000256" key="2">
    <source>
        <dbReference type="ARBA" id="ARBA00007163"/>
    </source>
</evidence>
<dbReference type="GeneID" id="28978838"/>
<evidence type="ECO:0000313" key="11">
    <source>
        <dbReference type="Proteomes" id="UP000053890"/>
    </source>
</evidence>
<evidence type="ECO:0000256" key="6">
    <source>
        <dbReference type="ARBA" id="ARBA00023230"/>
    </source>
</evidence>
<dbReference type="GO" id="GO:0045944">
    <property type="term" value="P:positive regulation of transcription by RNA polymerase II"/>
    <property type="evidence" value="ECO:0007669"/>
    <property type="project" value="InterPro"/>
</dbReference>
<dbReference type="PROSITE" id="PS00036">
    <property type="entry name" value="BZIP_BASIC"/>
    <property type="match status" value="2"/>
</dbReference>
<evidence type="ECO:0000256" key="3">
    <source>
        <dbReference type="ARBA" id="ARBA00023015"/>
    </source>
</evidence>
<dbReference type="GO" id="GO:0005634">
    <property type="term" value="C:nucleus"/>
    <property type="evidence" value="ECO:0007669"/>
    <property type="project" value="UniProtKB-SubCell"/>
</dbReference>
<dbReference type="PANTHER" id="PTHR46714:SF6">
    <property type="entry name" value="TRANSCRIPTIONAL ACTIVATOR HAC1"/>
    <property type="match status" value="1"/>
</dbReference>
<feature type="domain" description="BZIP" evidence="9">
    <location>
        <begin position="106"/>
        <end position="119"/>
    </location>
</feature>
<feature type="compositionally biased region" description="Basic and acidic residues" evidence="8">
    <location>
        <begin position="33"/>
        <end position="43"/>
    </location>
</feature>
<keyword evidence="11" id="KW-1185">Reference proteome</keyword>
<sequence length="468" mass="49394">MQSLSPAGSPAQPAAPSRTTAKRRLSDAPAFGDYDHGYDHDDHDDGDDDQGELPAARSKRSRPGQLNGGALGADMIVHGAQHPPAQSHKALSPAEKEQRRVARMIRNRNAAQASRDRKKEHTAFLERRCFELENLLRLNGVAVPQTFAAPPPIVAPATSGSSSSASSASHQQHVKGAPPRSQRAFSVLSDDNQGRIADLEDDDDQLRAQLDHEQRETAQLRARLDDADAKLARLAHFAPDAPFSSPFSGTTTPLPVGFEPTFAFDTPNLCPLPQPEERAYVEERERQRRLASAGPTSTSTTSTPKTTSTTLRRTSVSPSSTSPSSSSTTTAGAPKAEAVPDPVSSGPSIPSPGVTSASAATSSSSSSSSSSYAVSLVDGDIASTPPANESYLELDDRVDVSPVWSDWAKGAKLPPLPPLDGGANGLELCDDGADELMKPVFHHDGAEESALAFLDLSFLQDGPVTASC</sequence>
<gene>
    <name evidence="10" type="ORF">RHOBADRAFT_56530</name>
</gene>
<feature type="compositionally biased region" description="Low complexity" evidence="8">
    <location>
        <begin position="1"/>
        <end position="17"/>
    </location>
</feature>
<dbReference type="InterPro" id="IPR044280">
    <property type="entry name" value="Hac1/HY5"/>
</dbReference>
<dbReference type="InterPro" id="IPR046347">
    <property type="entry name" value="bZIP_sf"/>
</dbReference>
<feature type="region of interest" description="Disordered" evidence="8">
    <location>
        <begin position="154"/>
        <end position="204"/>
    </location>
</feature>
<keyword evidence="7" id="KW-0539">Nucleus</keyword>
<keyword evidence="4" id="KW-0238">DNA-binding</keyword>
<feature type="region of interest" description="Disordered" evidence="8">
    <location>
        <begin position="1"/>
        <end position="120"/>
    </location>
</feature>
<reference evidence="10 11" key="1">
    <citation type="journal article" date="2015" name="Front. Microbiol.">
        <title>Genome sequence of the plant growth promoting endophytic yeast Rhodotorula graminis WP1.</title>
        <authorList>
            <person name="Firrincieli A."/>
            <person name="Otillar R."/>
            <person name="Salamov A."/>
            <person name="Schmutz J."/>
            <person name="Khan Z."/>
            <person name="Redman R.S."/>
            <person name="Fleck N.D."/>
            <person name="Lindquist E."/>
            <person name="Grigoriev I.V."/>
            <person name="Doty S.L."/>
        </authorList>
    </citation>
    <scope>NUCLEOTIDE SEQUENCE [LARGE SCALE GENOMIC DNA]</scope>
    <source>
        <strain evidence="10 11">WP1</strain>
    </source>
</reference>
<dbReference type="AlphaFoldDB" id="A0A0P9EQC2"/>
<dbReference type="GO" id="GO:0006986">
    <property type="term" value="P:response to unfolded protein"/>
    <property type="evidence" value="ECO:0007669"/>
    <property type="project" value="UniProtKB-KW"/>
</dbReference>
<feature type="region of interest" description="Disordered" evidence="8">
    <location>
        <begin position="280"/>
        <end position="371"/>
    </location>
</feature>
<dbReference type="Proteomes" id="UP000053890">
    <property type="component" value="Unassembled WGS sequence"/>
</dbReference>
<evidence type="ECO:0000313" key="10">
    <source>
        <dbReference type="EMBL" id="KPV71707.1"/>
    </source>
</evidence>
<keyword evidence="5" id="KW-0804">Transcription</keyword>
<dbReference type="OMA" id="DHEQRET"/>
<proteinExistence type="inferred from homology"/>
<keyword evidence="3" id="KW-0805">Transcription regulation</keyword>
<keyword evidence="6" id="KW-0834">Unfolded protein response</keyword>
<protein>
    <recommendedName>
        <fullName evidence="9">BZIP domain-containing protein</fullName>
    </recommendedName>
</protein>
<evidence type="ECO:0000256" key="8">
    <source>
        <dbReference type="SAM" id="MobiDB-lite"/>
    </source>
</evidence>
<accession>A0A0P9EQC2</accession>
<feature type="compositionally biased region" description="Low complexity" evidence="8">
    <location>
        <begin position="155"/>
        <end position="169"/>
    </location>
</feature>
<dbReference type="Gene3D" id="1.20.5.170">
    <property type="match status" value="1"/>
</dbReference>
<dbReference type="OrthoDB" id="2529708at2759"/>
<dbReference type="PANTHER" id="PTHR46714">
    <property type="entry name" value="TRANSCRIPTIONAL ACTIVATOR HAC1"/>
    <property type="match status" value="1"/>
</dbReference>
<dbReference type="CDD" id="cd14812">
    <property type="entry name" value="bZIP_u3"/>
    <property type="match status" value="1"/>
</dbReference>
<evidence type="ECO:0000259" key="9">
    <source>
        <dbReference type="PROSITE" id="PS00036"/>
    </source>
</evidence>
<feature type="compositionally biased region" description="Low complexity" evidence="8">
    <location>
        <begin position="290"/>
        <end position="371"/>
    </location>
</feature>
<dbReference type="RefSeq" id="XP_018267756.1">
    <property type="nucleotide sequence ID" value="XM_018418391.1"/>
</dbReference>
<evidence type="ECO:0000256" key="7">
    <source>
        <dbReference type="ARBA" id="ARBA00023242"/>
    </source>
</evidence>
<comment type="subcellular location">
    <subcellularLocation>
        <location evidence="1">Nucleus</location>
    </subcellularLocation>
</comment>
<dbReference type="GO" id="GO:0003677">
    <property type="term" value="F:DNA binding"/>
    <property type="evidence" value="ECO:0007669"/>
    <property type="project" value="UniProtKB-KW"/>
</dbReference>
<feature type="domain" description="BZIP" evidence="9">
    <location>
        <begin position="103"/>
        <end position="117"/>
    </location>
</feature>
<dbReference type="STRING" id="578459.A0A0P9EQC2"/>
<organism evidence="10 11">
    <name type="scientific">Rhodotorula graminis (strain WP1)</name>
    <dbReference type="NCBI Taxonomy" id="578459"/>
    <lineage>
        <taxon>Eukaryota</taxon>
        <taxon>Fungi</taxon>
        <taxon>Dikarya</taxon>
        <taxon>Basidiomycota</taxon>
        <taxon>Pucciniomycotina</taxon>
        <taxon>Microbotryomycetes</taxon>
        <taxon>Sporidiobolales</taxon>
        <taxon>Sporidiobolaceae</taxon>
        <taxon>Rhodotorula</taxon>
    </lineage>
</organism>
<dbReference type="GO" id="GO:0000981">
    <property type="term" value="F:DNA-binding transcription factor activity, RNA polymerase II-specific"/>
    <property type="evidence" value="ECO:0007669"/>
    <property type="project" value="InterPro"/>
</dbReference>